<evidence type="ECO:0000313" key="1">
    <source>
        <dbReference type="EMBL" id="EGC19051.1"/>
    </source>
</evidence>
<organism evidence="1 2">
    <name type="scientific">Prevotella multiformis DSM 16608</name>
    <dbReference type="NCBI Taxonomy" id="888743"/>
    <lineage>
        <taxon>Bacteria</taxon>
        <taxon>Pseudomonadati</taxon>
        <taxon>Bacteroidota</taxon>
        <taxon>Bacteroidia</taxon>
        <taxon>Bacteroidales</taxon>
        <taxon>Prevotellaceae</taxon>
        <taxon>Prevotella</taxon>
    </lineage>
</organism>
<accession>F0F9N5</accession>
<gene>
    <name evidence="1" type="ORF">HMPREF9141_2302</name>
</gene>
<dbReference type="EMBL" id="AEWX01000034">
    <property type="protein sequence ID" value="EGC19051.1"/>
    <property type="molecule type" value="Genomic_DNA"/>
</dbReference>
<evidence type="ECO:0000313" key="2">
    <source>
        <dbReference type="Proteomes" id="UP000005697"/>
    </source>
</evidence>
<comment type="caution">
    <text evidence="1">The sequence shown here is derived from an EMBL/GenBank/DDBJ whole genome shotgun (WGS) entry which is preliminary data.</text>
</comment>
<sequence length="113" mass="12800">MGRGLPQFDNAHINKSLMRNLQNLLRNGRSRDLKFYICMMDFLFPDSLAAFCVPTAGTAWCPVEAWTERERGCVKVRFPLKTAVICKEQPLPKSQQLNDSGCSDIYEGLKLST</sequence>
<protein>
    <submittedName>
        <fullName evidence="1">Uncharacterized protein</fullName>
    </submittedName>
</protein>
<dbReference type="AlphaFoldDB" id="F0F9N5"/>
<proteinExistence type="predicted"/>
<dbReference type="HOGENOM" id="CLU_2131198_0_0_10"/>
<keyword evidence="2" id="KW-1185">Reference proteome</keyword>
<name>F0F9N5_9BACT</name>
<dbReference type="Proteomes" id="UP000005697">
    <property type="component" value="Unassembled WGS sequence"/>
</dbReference>
<reference evidence="1 2" key="1">
    <citation type="submission" date="2011-01" db="EMBL/GenBank/DDBJ databases">
        <authorList>
            <person name="Muzny D."/>
            <person name="Qin X."/>
            <person name="Deng J."/>
            <person name="Jiang H."/>
            <person name="Liu Y."/>
            <person name="Qu J."/>
            <person name="Song X.-Z."/>
            <person name="Zhang L."/>
            <person name="Thornton R."/>
            <person name="Coyle M."/>
            <person name="Francisco L."/>
            <person name="Jackson L."/>
            <person name="Javaid M."/>
            <person name="Korchina V."/>
            <person name="Kovar C."/>
            <person name="Mata R."/>
            <person name="Mathew T."/>
            <person name="Ngo R."/>
            <person name="Nguyen L."/>
            <person name="Nguyen N."/>
            <person name="Okwuonu G."/>
            <person name="Ongeri F."/>
            <person name="Pham C."/>
            <person name="Simmons D."/>
            <person name="Wilczek-Boney K."/>
            <person name="Hale W."/>
            <person name="Jakkamsetti A."/>
            <person name="Pham P."/>
            <person name="Ruth R."/>
            <person name="San Lucas F."/>
            <person name="Warren J."/>
            <person name="Zhang J."/>
            <person name="Zhao Z."/>
            <person name="Zhou C."/>
            <person name="Zhu D."/>
            <person name="Lee S."/>
            <person name="Bess C."/>
            <person name="Blankenburg K."/>
            <person name="Forbes L."/>
            <person name="Fu Q."/>
            <person name="Gubbala S."/>
            <person name="Hirani K."/>
            <person name="Jayaseelan J.C."/>
            <person name="Lara F."/>
            <person name="Munidasa M."/>
            <person name="Palculict T."/>
            <person name="Patil S."/>
            <person name="Pu L.-L."/>
            <person name="Saada N."/>
            <person name="Tang L."/>
            <person name="Weissenberger G."/>
            <person name="Zhu Y."/>
            <person name="Hemphill L."/>
            <person name="Shang Y."/>
            <person name="Youmans B."/>
            <person name="Ayvaz T."/>
            <person name="Ross M."/>
            <person name="Santibanez J."/>
            <person name="Aqrawi P."/>
            <person name="Gross S."/>
            <person name="Joshi V."/>
            <person name="Fowler G."/>
            <person name="Nazareth L."/>
            <person name="Reid J."/>
            <person name="Worley K."/>
            <person name="Petrosino J."/>
            <person name="Highlander S."/>
            <person name="Gibbs R."/>
        </authorList>
    </citation>
    <scope>NUCLEOTIDE SEQUENCE [LARGE SCALE GENOMIC DNA]</scope>
    <source>
        <strain evidence="1 2">DSM 16608</strain>
    </source>
</reference>
<dbReference type="STRING" id="888743.HMPREF9141_2302"/>